<sequence length="137" mass="14298">MRIRTAFAAAVTVALAAGPSAGLAHAQPDLNCRDFAFQEDAQAELNRDPSDPHRLDEDQGPDDGIACEVLPRRSTTSTTSTTAPTPLPTRGVQGGIGGSTGPADFERTLGTALACTSLTAAAAYAARRRRDANPRKH</sequence>
<evidence type="ECO:0008006" key="4">
    <source>
        <dbReference type="Google" id="ProtNLM"/>
    </source>
</evidence>
<evidence type="ECO:0000256" key="1">
    <source>
        <dbReference type="SAM" id="MobiDB-lite"/>
    </source>
</evidence>
<dbReference type="RefSeq" id="WP_164316352.1">
    <property type="nucleotide sequence ID" value="NZ_JAAGLU010000016.1"/>
</dbReference>
<proteinExistence type="predicted"/>
<comment type="caution">
    <text evidence="3">The sequence shown here is derived from an EMBL/GenBank/DDBJ whole genome shotgun (WGS) entry which is preliminary data.</text>
</comment>
<organism evidence="3">
    <name type="scientific">Streptomyces sp. SID12501</name>
    <dbReference type="NCBI Taxonomy" id="2706042"/>
    <lineage>
        <taxon>Bacteria</taxon>
        <taxon>Bacillati</taxon>
        <taxon>Actinomycetota</taxon>
        <taxon>Actinomycetes</taxon>
        <taxon>Kitasatosporales</taxon>
        <taxon>Streptomycetaceae</taxon>
        <taxon>Streptomyces</taxon>
    </lineage>
</organism>
<feature type="compositionally biased region" description="Low complexity" evidence="1">
    <location>
        <begin position="72"/>
        <end position="90"/>
    </location>
</feature>
<feature type="region of interest" description="Disordered" evidence="1">
    <location>
        <begin position="40"/>
        <end position="103"/>
    </location>
</feature>
<protein>
    <recommendedName>
        <fullName evidence="4">Excalibur calcium-binding protein</fullName>
    </recommendedName>
</protein>
<accession>A0A6B3BV96</accession>
<reference evidence="3" key="1">
    <citation type="submission" date="2020-01" db="EMBL/GenBank/DDBJ databases">
        <title>Insect and environment-associated Actinomycetes.</title>
        <authorList>
            <person name="Currrie C."/>
            <person name="Chevrette M."/>
            <person name="Carlson C."/>
            <person name="Stubbendieck R."/>
            <person name="Wendt-Pienkowski E."/>
        </authorList>
    </citation>
    <scope>NUCLEOTIDE SEQUENCE</scope>
    <source>
        <strain evidence="3">SID12501</strain>
    </source>
</reference>
<dbReference type="AlphaFoldDB" id="A0A6B3BV96"/>
<evidence type="ECO:0000313" key="3">
    <source>
        <dbReference type="EMBL" id="NEC88238.1"/>
    </source>
</evidence>
<evidence type="ECO:0000256" key="2">
    <source>
        <dbReference type="SAM" id="SignalP"/>
    </source>
</evidence>
<name>A0A6B3BV96_9ACTN</name>
<feature type="chain" id="PRO_5025669383" description="Excalibur calcium-binding protein" evidence="2">
    <location>
        <begin position="27"/>
        <end position="137"/>
    </location>
</feature>
<dbReference type="EMBL" id="JAAGLU010000016">
    <property type="protein sequence ID" value="NEC88238.1"/>
    <property type="molecule type" value="Genomic_DNA"/>
</dbReference>
<feature type="compositionally biased region" description="Basic and acidic residues" evidence="1">
    <location>
        <begin position="45"/>
        <end position="57"/>
    </location>
</feature>
<feature type="signal peptide" evidence="2">
    <location>
        <begin position="1"/>
        <end position="26"/>
    </location>
</feature>
<keyword evidence="2" id="KW-0732">Signal</keyword>
<gene>
    <name evidence="3" type="ORF">G3I71_20970</name>
</gene>